<dbReference type="AlphaFoldDB" id="A0AAU1ZRY1"/>
<accession>A0AAU1ZRY1</accession>
<sequence>MVNELQAQAARQRITAAYAAHEWAPHPNIDFGDLRATRKLAWAELESAGAPLDAPGQRIYLLGFVGPGPSLKLGMVTRTPSSPDNSVRQYLRSHERRAEAYRCFLVRAWISRPVRTMVRDWEQKALNAVGALDGTDRDGEYFYGADFDAAVAAAKAARKNSLAH</sequence>
<dbReference type="EMBL" id="CP108222">
    <property type="protein sequence ID" value="WTT14068.1"/>
    <property type="molecule type" value="Genomic_DNA"/>
</dbReference>
<evidence type="ECO:0000313" key="1">
    <source>
        <dbReference type="EMBL" id="WTT14068.1"/>
    </source>
</evidence>
<name>A0AAU1ZRY1_9ACTN</name>
<protein>
    <recommendedName>
        <fullName evidence="2">GIY-YIG nuclease family protein</fullName>
    </recommendedName>
</protein>
<reference evidence="1" key="1">
    <citation type="submission" date="2022-10" db="EMBL/GenBank/DDBJ databases">
        <title>The complete genomes of actinobacterial strains from the NBC collection.</title>
        <authorList>
            <person name="Joergensen T.S."/>
            <person name="Alvarez Arevalo M."/>
            <person name="Sterndorff E.B."/>
            <person name="Faurdal D."/>
            <person name="Vuksanovic O."/>
            <person name="Mourched A.-S."/>
            <person name="Charusanti P."/>
            <person name="Shaw S."/>
            <person name="Blin K."/>
            <person name="Weber T."/>
        </authorList>
    </citation>
    <scope>NUCLEOTIDE SEQUENCE</scope>
    <source>
        <strain evidence="1">NBC_00093</strain>
    </source>
</reference>
<proteinExistence type="predicted"/>
<gene>
    <name evidence="1" type="ORF">OHA22_00340</name>
</gene>
<organism evidence="1">
    <name type="scientific">Streptomyces sp. NBC_00093</name>
    <dbReference type="NCBI Taxonomy" id="2975649"/>
    <lineage>
        <taxon>Bacteria</taxon>
        <taxon>Bacillati</taxon>
        <taxon>Actinomycetota</taxon>
        <taxon>Actinomycetes</taxon>
        <taxon>Kitasatosporales</taxon>
        <taxon>Streptomycetaceae</taxon>
        <taxon>Streptomyces</taxon>
    </lineage>
</organism>
<evidence type="ECO:0008006" key="2">
    <source>
        <dbReference type="Google" id="ProtNLM"/>
    </source>
</evidence>